<evidence type="ECO:0000313" key="6">
    <source>
        <dbReference type="Proteomes" id="UP000821853"/>
    </source>
</evidence>
<dbReference type="GO" id="GO:0016020">
    <property type="term" value="C:membrane"/>
    <property type="evidence" value="ECO:0007669"/>
    <property type="project" value="InterPro"/>
</dbReference>
<keyword evidence="3" id="KW-0472">Membrane</keyword>
<dbReference type="InterPro" id="IPR029034">
    <property type="entry name" value="Cystine-knot_cytokine"/>
</dbReference>
<name>A0A9J6FIL7_HAELO</name>
<dbReference type="GO" id="GO:0035099">
    <property type="term" value="P:hemocyte migration"/>
    <property type="evidence" value="ECO:0007669"/>
    <property type="project" value="TreeGrafter"/>
</dbReference>
<dbReference type="AlphaFoldDB" id="A0A9J6FIL7"/>
<evidence type="ECO:0000259" key="4">
    <source>
        <dbReference type="PROSITE" id="PS50278"/>
    </source>
</evidence>
<dbReference type="PANTHER" id="PTHR21719:SF1">
    <property type="entry name" value="FI06402P-RELATED"/>
    <property type="match status" value="1"/>
</dbReference>
<dbReference type="SMART" id="SM00141">
    <property type="entry name" value="PDGF"/>
    <property type="match status" value="1"/>
</dbReference>
<dbReference type="Gene3D" id="2.10.90.10">
    <property type="entry name" value="Cystine-knot cytokines"/>
    <property type="match status" value="1"/>
</dbReference>
<feature type="region of interest" description="Disordered" evidence="2">
    <location>
        <begin position="1"/>
        <end position="20"/>
    </location>
</feature>
<dbReference type="GO" id="GO:0008083">
    <property type="term" value="F:growth factor activity"/>
    <property type="evidence" value="ECO:0007669"/>
    <property type="project" value="UniProtKB-KW"/>
</dbReference>
<dbReference type="EMBL" id="JABSTR010000001">
    <property type="protein sequence ID" value="KAH9362853.1"/>
    <property type="molecule type" value="Genomic_DNA"/>
</dbReference>
<keyword evidence="6" id="KW-1185">Reference proteome</keyword>
<organism evidence="5 6">
    <name type="scientific">Haemaphysalis longicornis</name>
    <name type="common">Bush tick</name>
    <dbReference type="NCBI Taxonomy" id="44386"/>
    <lineage>
        <taxon>Eukaryota</taxon>
        <taxon>Metazoa</taxon>
        <taxon>Ecdysozoa</taxon>
        <taxon>Arthropoda</taxon>
        <taxon>Chelicerata</taxon>
        <taxon>Arachnida</taxon>
        <taxon>Acari</taxon>
        <taxon>Parasitiformes</taxon>
        <taxon>Ixodida</taxon>
        <taxon>Ixodoidea</taxon>
        <taxon>Ixodidae</taxon>
        <taxon>Haemaphysalinae</taxon>
        <taxon>Haemaphysalis</taxon>
    </lineage>
</organism>
<dbReference type="Pfam" id="PF00341">
    <property type="entry name" value="PDGF"/>
    <property type="match status" value="1"/>
</dbReference>
<keyword evidence="1" id="KW-0339">Growth factor</keyword>
<dbReference type="PANTHER" id="PTHR21719">
    <property type="entry name" value="FI06402P-RELATED"/>
    <property type="match status" value="1"/>
</dbReference>
<dbReference type="PROSITE" id="PS50278">
    <property type="entry name" value="PDGF_2"/>
    <property type="match status" value="1"/>
</dbReference>
<evidence type="ECO:0000256" key="3">
    <source>
        <dbReference type="SAM" id="Phobius"/>
    </source>
</evidence>
<dbReference type="Proteomes" id="UP000821853">
    <property type="component" value="Chromosome 1"/>
</dbReference>
<dbReference type="SUPFAM" id="SSF57501">
    <property type="entry name" value="Cystine-knot cytokines"/>
    <property type="match status" value="1"/>
</dbReference>
<feature type="transmembrane region" description="Helical" evidence="3">
    <location>
        <begin position="106"/>
        <end position="124"/>
    </location>
</feature>
<proteinExistence type="inferred from homology"/>
<feature type="domain" description="Platelet-derived growth factor (PDGF) family profile" evidence="4">
    <location>
        <begin position="172"/>
        <end position="241"/>
    </location>
</feature>
<accession>A0A9J6FIL7</accession>
<reference evidence="5 6" key="1">
    <citation type="journal article" date="2020" name="Cell">
        <title>Large-Scale Comparative Analyses of Tick Genomes Elucidate Their Genetic Diversity and Vector Capacities.</title>
        <authorList>
            <consortium name="Tick Genome and Microbiome Consortium (TIGMIC)"/>
            <person name="Jia N."/>
            <person name="Wang J."/>
            <person name="Shi W."/>
            <person name="Du L."/>
            <person name="Sun Y."/>
            <person name="Zhan W."/>
            <person name="Jiang J.F."/>
            <person name="Wang Q."/>
            <person name="Zhang B."/>
            <person name="Ji P."/>
            <person name="Bell-Sakyi L."/>
            <person name="Cui X.M."/>
            <person name="Yuan T.T."/>
            <person name="Jiang B.G."/>
            <person name="Yang W.F."/>
            <person name="Lam T.T."/>
            <person name="Chang Q.C."/>
            <person name="Ding S.J."/>
            <person name="Wang X.J."/>
            <person name="Zhu J.G."/>
            <person name="Ruan X.D."/>
            <person name="Zhao L."/>
            <person name="Wei J.T."/>
            <person name="Ye R.Z."/>
            <person name="Que T.C."/>
            <person name="Du C.H."/>
            <person name="Zhou Y.H."/>
            <person name="Cheng J.X."/>
            <person name="Dai P.F."/>
            <person name="Guo W.B."/>
            <person name="Han X.H."/>
            <person name="Huang E.J."/>
            <person name="Li L.F."/>
            <person name="Wei W."/>
            <person name="Gao Y.C."/>
            <person name="Liu J.Z."/>
            <person name="Shao H.Z."/>
            <person name="Wang X."/>
            <person name="Wang C.C."/>
            <person name="Yang T.C."/>
            <person name="Huo Q.B."/>
            <person name="Li W."/>
            <person name="Chen H.Y."/>
            <person name="Chen S.E."/>
            <person name="Zhou L.G."/>
            <person name="Ni X.B."/>
            <person name="Tian J.H."/>
            <person name="Sheng Y."/>
            <person name="Liu T."/>
            <person name="Pan Y.S."/>
            <person name="Xia L.Y."/>
            <person name="Li J."/>
            <person name="Zhao F."/>
            <person name="Cao W.C."/>
        </authorList>
    </citation>
    <scope>NUCLEOTIDE SEQUENCE [LARGE SCALE GENOMIC DNA]</scope>
    <source>
        <strain evidence="5">HaeL-2018</strain>
    </source>
</reference>
<comment type="similarity">
    <text evidence="1">Belongs to the PDGF/VEGF growth factor family.</text>
</comment>
<keyword evidence="3" id="KW-0812">Transmembrane</keyword>
<evidence type="ECO:0000256" key="1">
    <source>
        <dbReference type="RuleBase" id="RU003818"/>
    </source>
</evidence>
<keyword evidence="3" id="KW-1133">Transmembrane helix</keyword>
<sequence length="244" mass="27672">MKQPSGHRAEQPEPRGNWFPQHDARRLSADWCFPGILTSRGGRRRRALSAAKQSASRTGGGCNRGNHDRLKPSWVPGRLPFDDRHSRAALAAPQAMAREVCHVTRGLVWTALLVLCACFAVGLCRPPKKYGSRDFLRASQHLIMVQQEARCKFPQQRTVCVPDIYPNDSKKYVPHCTLVHRCAPDTGCCATEEEHCQPKTIQMIERTFLVIELDDGGEQRTRVETLVFDNHTECECRAKYDHIR</sequence>
<feature type="region of interest" description="Disordered" evidence="2">
    <location>
        <begin position="43"/>
        <end position="69"/>
    </location>
</feature>
<comment type="caution">
    <text evidence="5">The sequence shown here is derived from an EMBL/GenBank/DDBJ whole genome shotgun (WGS) entry which is preliminary data.</text>
</comment>
<dbReference type="InterPro" id="IPR000072">
    <property type="entry name" value="PDGF/VEGF_dom"/>
</dbReference>
<dbReference type="VEuPathDB" id="VectorBase:HLOH_064273"/>
<evidence type="ECO:0000313" key="5">
    <source>
        <dbReference type="EMBL" id="KAH9362853.1"/>
    </source>
</evidence>
<protein>
    <recommendedName>
        <fullName evidence="4">Platelet-derived growth factor (PDGF) family profile domain-containing protein</fullName>
    </recommendedName>
</protein>
<dbReference type="OrthoDB" id="6370328at2759"/>
<gene>
    <name evidence="5" type="ORF">HPB48_015184</name>
</gene>
<evidence type="ECO:0000256" key="2">
    <source>
        <dbReference type="SAM" id="MobiDB-lite"/>
    </source>
</evidence>